<sequence length="206" mass="23790">MLRCTNVVLNYRAALELDRIRSMLRGRARLERKVGLKRLYFLMRTQTRYRVEQQSHWNRAIVRKNVDSAAREHGSGWPQLRNELARQNMILLPHTQQTLAQYEPLAFRAVMELCASRIPPPPPPALVEVPEETYVDWATIREKEEEEGKGNKSHPAARVELRRGVERVLQQSGPSLLRDAVNGNVEKLMDAWKEFDVVASRGGEKK</sequence>
<accession>A0A1X0P3D5</accession>
<dbReference type="VEuPathDB" id="TriTrypDB:TM35_000064000"/>
<dbReference type="GO" id="GO:0019843">
    <property type="term" value="F:rRNA binding"/>
    <property type="evidence" value="ECO:0007669"/>
    <property type="project" value="InterPro"/>
</dbReference>
<evidence type="ECO:0000313" key="2">
    <source>
        <dbReference type="Proteomes" id="UP000192257"/>
    </source>
</evidence>
<evidence type="ECO:0000313" key="1">
    <source>
        <dbReference type="EMBL" id="ORC91395.1"/>
    </source>
</evidence>
<dbReference type="GO" id="GO:0005840">
    <property type="term" value="C:ribosome"/>
    <property type="evidence" value="ECO:0007669"/>
    <property type="project" value="InterPro"/>
</dbReference>
<protein>
    <submittedName>
        <fullName evidence="1">Uncharacterized protein</fullName>
    </submittedName>
</protein>
<dbReference type="GeneID" id="39983217"/>
<name>A0A1X0P3D5_9TRYP</name>
<comment type="caution">
    <text evidence="1">The sequence shown here is derived from an EMBL/GenBank/DDBJ whole genome shotgun (WGS) entry which is preliminary data.</text>
</comment>
<dbReference type="EMBL" id="NBCO01000006">
    <property type="protein sequence ID" value="ORC91395.1"/>
    <property type="molecule type" value="Genomic_DNA"/>
</dbReference>
<dbReference type="OrthoDB" id="243965at2759"/>
<keyword evidence="2" id="KW-1185">Reference proteome</keyword>
<reference evidence="1 2" key="1">
    <citation type="submission" date="2017-03" db="EMBL/GenBank/DDBJ databases">
        <title>An alternative strategy for trypanosome survival in the mammalian bloodstream revealed through genome and transcriptome analysis of the ubiquitous bovine parasite Trypanosoma (Megatrypanum) theileri.</title>
        <authorList>
            <person name="Kelly S."/>
            <person name="Ivens A."/>
            <person name="Mott A."/>
            <person name="O'Neill E."/>
            <person name="Emms D."/>
            <person name="Macleod O."/>
            <person name="Voorheis P."/>
            <person name="Matthews J."/>
            <person name="Matthews K."/>
            <person name="Carrington M."/>
        </authorList>
    </citation>
    <scope>NUCLEOTIDE SEQUENCE [LARGE SCALE GENOMIC DNA]</scope>
    <source>
        <strain evidence="1">Edinburgh</strain>
    </source>
</reference>
<dbReference type="InterPro" id="IPR005813">
    <property type="entry name" value="Ribosomal_bL20"/>
</dbReference>
<proteinExistence type="predicted"/>
<dbReference type="GO" id="GO:0003735">
    <property type="term" value="F:structural constituent of ribosome"/>
    <property type="evidence" value="ECO:0007669"/>
    <property type="project" value="InterPro"/>
</dbReference>
<dbReference type="GO" id="GO:0006412">
    <property type="term" value="P:translation"/>
    <property type="evidence" value="ECO:0007669"/>
    <property type="project" value="InterPro"/>
</dbReference>
<dbReference type="Proteomes" id="UP000192257">
    <property type="component" value="Unassembled WGS sequence"/>
</dbReference>
<dbReference type="PANTHER" id="PTHR10986">
    <property type="entry name" value="39S RIBOSOMAL PROTEIN L20"/>
    <property type="match status" value="1"/>
</dbReference>
<dbReference type="AlphaFoldDB" id="A0A1X0P3D5"/>
<organism evidence="1 2">
    <name type="scientific">Trypanosoma theileri</name>
    <dbReference type="NCBI Taxonomy" id="67003"/>
    <lineage>
        <taxon>Eukaryota</taxon>
        <taxon>Discoba</taxon>
        <taxon>Euglenozoa</taxon>
        <taxon>Kinetoplastea</taxon>
        <taxon>Metakinetoplastina</taxon>
        <taxon>Trypanosomatida</taxon>
        <taxon>Trypanosomatidae</taxon>
        <taxon>Trypanosoma</taxon>
    </lineage>
</organism>
<dbReference type="STRING" id="67003.A0A1X0P3D5"/>
<gene>
    <name evidence="1" type="ORF">TM35_000064000</name>
</gene>
<dbReference type="RefSeq" id="XP_028885461.1">
    <property type="nucleotide sequence ID" value="XM_029023437.1"/>
</dbReference>